<proteinExistence type="predicted"/>
<dbReference type="AlphaFoldDB" id="A0A914RYK6"/>
<evidence type="ECO:0000256" key="3">
    <source>
        <dbReference type="ARBA" id="ARBA00023224"/>
    </source>
</evidence>
<dbReference type="GO" id="GO:0007188">
    <property type="term" value="P:adenylate cyclase-modulating G protein-coupled receptor signaling pathway"/>
    <property type="evidence" value="ECO:0007669"/>
    <property type="project" value="TreeGrafter"/>
</dbReference>
<dbReference type="SMART" id="SM00275">
    <property type="entry name" value="G_alpha"/>
    <property type="match status" value="1"/>
</dbReference>
<dbReference type="GO" id="GO:0005525">
    <property type="term" value="F:GTP binding"/>
    <property type="evidence" value="ECO:0007669"/>
    <property type="project" value="UniProtKB-KW"/>
</dbReference>
<reference evidence="6" key="1">
    <citation type="submission" date="2022-11" db="UniProtKB">
        <authorList>
            <consortium name="WormBaseParasite"/>
        </authorList>
    </citation>
    <scope>IDENTIFICATION</scope>
</reference>
<dbReference type="Pfam" id="PF00503">
    <property type="entry name" value="G-alpha"/>
    <property type="match status" value="1"/>
</dbReference>
<dbReference type="SUPFAM" id="SSF52540">
    <property type="entry name" value="P-loop containing nucleoside triphosphate hydrolases"/>
    <property type="match status" value="1"/>
</dbReference>
<keyword evidence="3" id="KW-0807">Transducer</keyword>
<evidence type="ECO:0000256" key="4">
    <source>
        <dbReference type="PIRSR" id="PIRSR601019-1"/>
    </source>
</evidence>
<dbReference type="GO" id="GO:0001664">
    <property type="term" value="F:G protein-coupled receptor binding"/>
    <property type="evidence" value="ECO:0007669"/>
    <property type="project" value="TreeGrafter"/>
</dbReference>
<feature type="binding site" evidence="4">
    <location>
        <begin position="170"/>
        <end position="173"/>
    </location>
    <ligand>
        <name>GTP</name>
        <dbReference type="ChEBI" id="CHEBI:37565"/>
    </ligand>
</feature>
<dbReference type="InterPro" id="IPR001019">
    <property type="entry name" value="Gprotein_alpha_su"/>
</dbReference>
<dbReference type="Proteomes" id="UP000887564">
    <property type="component" value="Unplaced"/>
</dbReference>
<dbReference type="Gene3D" id="3.40.50.300">
    <property type="entry name" value="P-loop containing nucleotide triphosphate hydrolases"/>
    <property type="match status" value="1"/>
</dbReference>
<dbReference type="WBParaSite" id="PEQ_0000711001-mRNA-1">
    <property type="protein sequence ID" value="PEQ_0000711001-mRNA-1"/>
    <property type="gene ID" value="PEQ_0000711001"/>
</dbReference>
<protein>
    <submittedName>
        <fullName evidence="6">Uncharacterized protein</fullName>
    </submittedName>
</protein>
<name>A0A914RYK6_PAREQ</name>
<evidence type="ECO:0000256" key="1">
    <source>
        <dbReference type="ARBA" id="ARBA00022741"/>
    </source>
</evidence>
<keyword evidence="1 4" id="KW-0547">Nucleotide-binding</keyword>
<dbReference type="PANTHER" id="PTHR10218:SF243">
    <property type="entry name" value="GUANINE NUCLEOTIDE-BINDING PROTEIN ALPHA-7 SUBUNIT"/>
    <property type="match status" value="1"/>
</dbReference>
<evidence type="ECO:0000313" key="5">
    <source>
        <dbReference type="Proteomes" id="UP000887564"/>
    </source>
</evidence>
<dbReference type="GO" id="GO:0031683">
    <property type="term" value="F:G-protein beta/gamma-subunit complex binding"/>
    <property type="evidence" value="ECO:0007669"/>
    <property type="project" value="InterPro"/>
</dbReference>
<evidence type="ECO:0000256" key="2">
    <source>
        <dbReference type="ARBA" id="ARBA00023134"/>
    </source>
</evidence>
<dbReference type="GO" id="GO:0005834">
    <property type="term" value="C:heterotrimeric G-protein complex"/>
    <property type="evidence" value="ECO:0007669"/>
    <property type="project" value="TreeGrafter"/>
</dbReference>
<keyword evidence="5" id="KW-1185">Reference proteome</keyword>
<organism evidence="5 6">
    <name type="scientific">Parascaris equorum</name>
    <name type="common">Equine roundworm</name>
    <dbReference type="NCBI Taxonomy" id="6256"/>
    <lineage>
        <taxon>Eukaryota</taxon>
        <taxon>Metazoa</taxon>
        <taxon>Ecdysozoa</taxon>
        <taxon>Nematoda</taxon>
        <taxon>Chromadorea</taxon>
        <taxon>Rhabditida</taxon>
        <taxon>Spirurina</taxon>
        <taxon>Ascaridomorpha</taxon>
        <taxon>Ascaridoidea</taxon>
        <taxon>Ascarididae</taxon>
        <taxon>Parascaris</taxon>
    </lineage>
</organism>
<dbReference type="GO" id="GO:0005737">
    <property type="term" value="C:cytoplasm"/>
    <property type="evidence" value="ECO:0007669"/>
    <property type="project" value="TreeGrafter"/>
</dbReference>
<dbReference type="PANTHER" id="PTHR10218">
    <property type="entry name" value="GTP-BINDING PROTEIN ALPHA SUBUNIT"/>
    <property type="match status" value="1"/>
</dbReference>
<dbReference type="FunFam" id="3.40.50.300:FF:000720">
    <property type="entry name" value="Guanine nucleotide-binding protein G(k) subunit alpha"/>
    <property type="match status" value="1"/>
</dbReference>
<dbReference type="PROSITE" id="PS51882">
    <property type="entry name" value="G_ALPHA"/>
    <property type="match status" value="1"/>
</dbReference>
<evidence type="ECO:0000313" key="6">
    <source>
        <dbReference type="WBParaSite" id="PEQ_0000711001-mRNA-1"/>
    </source>
</evidence>
<sequence length="236" mass="27090">MGRLLSELCNVTIYDCNKEGKNTNIWLRQRMQNTQKKETVGRDNLGPFYLNKGEYVPGEQADRSAEIFQDVQTTFFVLLAIYFPAVTGILTGTNMSAGEISCGGQRSERKKWIHCFDNVNAIIFISSLSEYDQTLREDNCTNRMQESLKLFDSICNSPWFADIHFILFLNKKDLFAEKIGVKKIPTSYSFLPTDASTLRAKIFSDSKKRITAHEHHDASNIQVILRILSRRFLVEQ</sequence>
<dbReference type="GO" id="GO:0003924">
    <property type="term" value="F:GTPase activity"/>
    <property type="evidence" value="ECO:0007669"/>
    <property type="project" value="InterPro"/>
</dbReference>
<accession>A0A914RYK6</accession>
<keyword evidence="2 4" id="KW-0342">GTP-binding</keyword>
<dbReference type="InterPro" id="IPR027417">
    <property type="entry name" value="P-loop_NTPase"/>
</dbReference>